<dbReference type="EMBL" id="JAIWQS010000010">
    <property type="protein sequence ID" value="KAJ8753671.1"/>
    <property type="molecule type" value="Genomic_DNA"/>
</dbReference>
<dbReference type="AlphaFoldDB" id="A0AAV8SN21"/>
<keyword evidence="3" id="KW-1185">Reference proteome</keyword>
<feature type="compositionally biased region" description="Low complexity" evidence="1">
    <location>
        <begin position="105"/>
        <end position="125"/>
    </location>
</feature>
<protein>
    <submittedName>
        <fullName evidence="2">Uncharacterized protein</fullName>
    </submittedName>
</protein>
<sequence>MIDNPADFKDDPDLYVFPNLKYVGIELWQGEDEDDDDAEGDDDKEAKSEDNSELHLLNESGPSNSSMQHDKGNESDDEDVDIGGNEPPVSSFPLVYIKKDKGCRSSKTNSSNSSSDSDCGNSVESGCDEANVSSPAMASKFPETLDSGAQLDNKATILHELDGFGLGLG</sequence>
<reference evidence="2 3" key="1">
    <citation type="submission" date="2021-09" db="EMBL/GenBank/DDBJ databases">
        <title>Genomic insights and catalytic innovation underlie evolution of tropane alkaloids biosynthesis.</title>
        <authorList>
            <person name="Wang Y.-J."/>
            <person name="Tian T."/>
            <person name="Huang J.-P."/>
            <person name="Huang S.-X."/>
        </authorList>
    </citation>
    <scope>NUCLEOTIDE SEQUENCE [LARGE SCALE GENOMIC DNA]</scope>
    <source>
        <strain evidence="2">KIB-2018</strain>
        <tissue evidence="2">Leaf</tissue>
    </source>
</reference>
<evidence type="ECO:0000256" key="1">
    <source>
        <dbReference type="SAM" id="MobiDB-lite"/>
    </source>
</evidence>
<dbReference type="Proteomes" id="UP001159364">
    <property type="component" value="Linkage Group LG10"/>
</dbReference>
<comment type="caution">
    <text evidence="2">The sequence shown here is derived from an EMBL/GenBank/DDBJ whole genome shotgun (WGS) entry which is preliminary data.</text>
</comment>
<evidence type="ECO:0000313" key="3">
    <source>
        <dbReference type="Proteomes" id="UP001159364"/>
    </source>
</evidence>
<feature type="region of interest" description="Disordered" evidence="1">
    <location>
        <begin position="28"/>
        <end position="145"/>
    </location>
</feature>
<organism evidence="2 3">
    <name type="scientific">Erythroxylum novogranatense</name>
    <dbReference type="NCBI Taxonomy" id="1862640"/>
    <lineage>
        <taxon>Eukaryota</taxon>
        <taxon>Viridiplantae</taxon>
        <taxon>Streptophyta</taxon>
        <taxon>Embryophyta</taxon>
        <taxon>Tracheophyta</taxon>
        <taxon>Spermatophyta</taxon>
        <taxon>Magnoliopsida</taxon>
        <taxon>eudicotyledons</taxon>
        <taxon>Gunneridae</taxon>
        <taxon>Pentapetalae</taxon>
        <taxon>rosids</taxon>
        <taxon>fabids</taxon>
        <taxon>Malpighiales</taxon>
        <taxon>Erythroxylaceae</taxon>
        <taxon>Erythroxylum</taxon>
    </lineage>
</organism>
<feature type="compositionally biased region" description="Basic and acidic residues" evidence="1">
    <location>
        <begin position="44"/>
        <end position="53"/>
    </location>
</feature>
<gene>
    <name evidence="2" type="ORF">K2173_026347</name>
</gene>
<feature type="compositionally biased region" description="Acidic residues" evidence="1">
    <location>
        <begin position="29"/>
        <end position="43"/>
    </location>
</feature>
<name>A0AAV8SN21_9ROSI</name>
<accession>A0AAV8SN21</accession>
<proteinExistence type="predicted"/>
<evidence type="ECO:0000313" key="2">
    <source>
        <dbReference type="EMBL" id="KAJ8753671.1"/>
    </source>
</evidence>